<organism evidence="1 2">
    <name type="scientific">Blastopirellula marina</name>
    <dbReference type="NCBI Taxonomy" id="124"/>
    <lineage>
        <taxon>Bacteria</taxon>
        <taxon>Pseudomonadati</taxon>
        <taxon>Planctomycetota</taxon>
        <taxon>Planctomycetia</taxon>
        <taxon>Pirellulales</taxon>
        <taxon>Pirellulaceae</taxon>
        <taxon>Blastopirellula</taxon>
    </lineage>
</organism>
<dbReference type="AlphaFoldDB" id="A0A2S8FRY7"/>
<sequence>MDRSARCILYEPHPCWAPRLRAVSPTSHGFTEARIASEVDKLLSEESHRLLLIALRQSMSASQCAARLRQAAATHVRWPKCHVLLLMDEEMEAWHRAGWEMGSGLVFIGSQSVPKLAKTIDRLLKAFPDEEPTTEVQDPLDWLPW</sequence>
<protein>
    <submittedName>
        <fullName evidence="1">Uncharacterized protein</fullName>
    </submittedName>
</protein>
<evidence type="ECO:0000313" key="2">
    <source>
        <dbReference type="Proteomes" id="UP000238322"/>
    </source>
</evidence>
<dbReference type="Proteomes" id="UP000238322">
    <property type="component" value="Unassembled WGS sequence"/>
</dbReference>
<name>A0A2S8FRY7_9BACT</name>
<dbReference type="EMBL" id="PUHY01000010">
    <property type="protein sequence ID" value="PQO34907.1"/>
    <property type="molecule type" value="Genomic_DNA"/>
</dbReference>
<comment type="caution">
    <text evidence="1">The sequence shown here is derived from an EMBL/GenBank/DDBJ whole genome shotgun (WGS) entry which is preliminary data.</text>
</comment>
<accession>A0A2S8FRY7</accession>
<dbReference type="OrthoDB" id="287260at2"/>
<gene>
    <name evidence="1" type="ORF">C5Y83_15585</name>
</gene>
<evidence type="ECO:0000313" key="1">
    <source>
        <dbReference type="EMBL" id="PQO34907.1"/>
    </source>
</evidence>
<reference evidence="1 2" key="1">
    <citation type="submission" date="2018-02" db="EMBL/GenBank/DDBJ databases">
        <title>Comparative genomes isolates from brazilian mangrove.</title>
        <authorList>
            <person name="Araujo J.E."/>
            <person name="Taketani R.G."/>
            <person name="Silva M.C.P."/>
            <person name="Loureco M.V."/>
            <person name="Andreote F.D."/>
        </authorList>
    </citation>
    <scope>NUCLEOTIDE SEQUENCE [LARGE SCALE GENOMIC DNA]</scope>
    <source>
        <strain evidence="1 2">Hex-1 MGV</strain>
    </source>
</reference>
<proteinExistence type="predicted"/>
<dbReference type="RefSeq" id="WP_105330637.1">
    <property type="nucleotide sequence ID" value="NZ_PUHY01000010.1"/>
</dbReference>